<dbReference type="EMBL" id="NFFZ01000001">
    <property type="protein sequence ID" value="OTI66023.1"/>
    <property type="molecule type" value="Genomic_DNA"/>
</dbReference>
<sequence length="61" mass="6341">MGALVFHGGLDGSATEKALRGVEAPERCRTSDRRGCASSFLTREAGSSSWPGQELCGSPLS</sequence>
<gene>
    <name evidence="1" type="ORF">CAZ10_01700</name>
</gene>
<evidence type="ECO:0000313" key="1">
    <source>
        <dbReference type="EMBL" id="OTI66023.1"/>
    </source>
</evidence>
<comment type="caution">
    <text evidence="1">The sequence shown here is derived from an EMBL/GenBank/DDBJ whole genome shotgun (WGS) entry which is preliminary data.</text>
</comment>
<accession>A0A233WM52</accession>
<dbReference type="Proteomes" id="UP000194857">
    <property type="component" value="Unassembled WGS sequence"/>
</dbReference>
<proteinExistence type="predicted"/>
<organism evidence="1 2">
    <name type="scientific">Pseudomonas aeruginosa</name>
    <dbReference type="NCBI Taxonomy" id="287"/>
    <lineage>
        <taxon>Bacteria</taxon>
        <taxon>Pseudomonadati</taxon>
        <taxon>Pseudomonadota</taxon>
        <taxon>Gammaproteobacteria</taxon>
        <taxon>Pseudomonadales</taxon>
        <taxon>Pseudomonadaceae</taxon>
        <taxon>Pseudomonas</taxon>
    </lineage>
</organism>
<dbReference type="AlphaFoldDB" id="A0A233WM52"/>
<name>A0A233WM52_PSEAI</name>
<reference evidence="1 2" key="1">
    <citation type="submission" date="2017-05" db="EMBL/GenBank/DDBJ databases">
        <authorList>
            <person name="Song R."/>
            <person name="Chenine A.L."/>
            <person name="Ruprecht R.M."/>
        </authorList>
    </citation>
    <scope>NUCLEOTIDE SEQUENCE [LARGE SCALE GENOMIC DNA]</scope>
    <source>
        <strain evidence="1 2">S567_C10_BS</strain>
    </source>
</reference>
<protein>
    <submittedName>
        <fullName evidence="1">Uncharacterized protein</fullName>
    </submittedName>
</protein>
<dbReference type="KEGG" id="paeb:NCGM1900_5704"/>
<evidence type="ECO:0000313" key="2">
    <source>
        <dbReference type="Proteomes" id="UP000194857"/>
    </source>
</evidence>